<protein>
    <submittedName>
        <fullName evidence="1">Uncharacterized protein</fullName>
    </submittedName>
</protein>
<dbReference type="AlphaFoldDB" id="A0A1I8EIZ1"/>
<organism evidence="1">
    <name type="scientific">Wuchereria bancrofti</name>
    <dbReference type="NCBI Taxonomy" id="6293"/>
    <lineage>
        <taxon>Eukaryota</taxon>
        <taxon>Metazoa</taxon>
        <taxon>Ecdysozoa</taxon>
        <taxon>Nematoda</taxon>
        <taxon>Chromadorea</taxon>
        <taxon>Rhabditida</taxon>
        <taxon>Spirurina</taxon>
        <taxon>Spiruromorpha</taxon>
        <taxon>Filarioidea</taxon>
        <taxon>Onchocercidae</taxon>
        <taxon>Wuchereria</taxon>
    </lineage>
</organism>
<reference evidence="1" key="1">
    <citation type="submission" date="2016-11" db="UniProtKB">
        <authorList>
            <consortium name="WormBaseParasite"/>
        </authorList>
    </citation>
    <scope>IDENTIFICATION</scope>
    <source>
        <strain evidence="1">pt0022</strain>
    </source>
</reference>
<accession>A0A1I8EIZ1</accession>
<proteinExistence type="predicted"/>
<name>A0A1I8EIZ1_WUCBA</name>
<dbReference type="WBParaSite" id="maker-PairedContig_235-snap-gene-0.20-mRNA-1">
    <property type="protein sequence ID" value="maker-PairedContig_235-snap-gene-0.20-mRNA-1"/>
    <property type="gene ID" value="maker-PairedContig_235-snap-gene-0.20"/>
</dbReference>
<evidence type="ECO:0000313" key="1">
    <source>
        <dbReference type="WBParaSite" id="maker-PairedContig_235-snap-gene-0.20-mRNA-1"/>
    </source>
</evidence>
<sequence length="109" mass="11884">MSSLIQTQSSKILSTTRGSCHARHVSLHHLPKYVVHAIHIAINRACFRGGWSGITPAERFFGAFFAIRLIGRSCREEGAVVRIIWMDGWVISEPLVHSGSASPLGSDSG</sequence>